<dbReference type="AlphaFoldDB" id="A0A850C7H3"/>
<keyword evidence="1" id="KW-0548">Nucleotidyltransferase</keyword>
<accession>A0A850C7H3</accession>
<evidence type="ECO:0000313" key="1">
    <source>
        <dbReference type="EMBL" id="NUQ88791.1"/>
    </source>
</evidence>
<dbReference type="Gene3D" id="3.40.50.300">
    <property type="entry name" value="P-loop containing nucleotide triphosphate hydrolases"/>
    <property type="match status" value="1"/>
</dbReference>
<dbReference type="Pfam" id="PF13177">
    <property type="entry name" value="DNA_pol3_delta2"/>
    <property type="match status" value="1"/>
</dbReference>
<dbReference type="InterPro" id="IPR027417">
    <property type="entry name" value="P-loop_NTPase"/>
</dbReference>
<gene>
    <name evidence="1" type="ORF">HOQ43_10065</name>
</gene>
<sequence length="71" mass="7201">MFDELVGQDEARRVLAAAARGTGMTHAWLFTGPPGSGRSTAAVAFAAALQCPDGGCGECHSCRTVLGGTHP</sequence>
<dbReference type="GO" id="GO:0003887">
    <property type="term" value="F:DNA-directed DNA polymerase activity"/>
    <property type="evidence" value="ECO:0007669"/>
    <property type="project" value="UniProtKB-EC"/>
</dbReference>
<dbReference type="EC" id="2.7.7.7" evidence="1"/>
<comment type="caution">
    <text evidence="1">The sequence shown here is derived from an EMBL/GenBank/DDBJ whole genome shotgun (WGS) entry which is preliminary data.</text>
</comment>
<evidence type="ECO:0000313" key="2">
    <source>
        <dbReference type="Proteomes" id="UP000574690"/>
    </source>
</evidence>
<dbReference type="SUPFAM" id="SSF52540">
    <property type="entry name" value="P-loop containing nucleoside triphosphate hydrolases"/>
    <property type="match status" value="1"/>
</dbReference>
<name>A0A850C7H3_9ACTN</name>
<proteinExistence type="predicted"/>
<dbReference type="EMBL" id="JABFXE010000423">
    <property type="protein sequence ID" value="NUQ88791.1"/>
    <property type="molecule type" value="Genomic_DNA"/>
</dbReference>
<feature type="non-terminal residue" evidence="1">
    <location>
        <position position="71"/>
    </location>
</feature>
<keyword evidence="1" id="KW-0808">Transferase</keyword>
<protein>
    <submittedName>
        <fullName evidence="1">DNA polymerase III subunit delta</fullName>
        <ecNumber evidence="1">2.7.7.7</ecNumber>
    </submittedName>
</protein>
<dbReference type="Proteomes" id="UP000574690">
    <property type="component" value="Unassembled WGS sequence"/>
</dbReference>
<organism evidence="1 2">
    <name type="scientific">Glycomyces artemisiae</name>
    <dbReference type="NCBI Taxonomy" id="1076443"/>
    <lineage>
        <taxon>Bacteria</taxon>
        <taxon>Bacillati</taxon>
        <taxon>Actinomycetota</taxon>
        <taxon>Actinomycetes</taxon>
        <taxon>Glycomycetales</taxon>
        <taxon>Glycomycetaceae</taxon>
        <taxon>Glycomyces</taxon>
    </lineage>
</organism>
<reference evidence="1 2" key="1">
    <citation type="submission" date="2020-05" db="EMBL/GenBank/DDBJ databases">
        <title>DNA-SIP metagenomic assembled genomes.</title>
        <authorList>
            <person name="Yu J."/>
        </authorList>
    </citation>
    <scope>NUCLEOTIDE SEQUENCE [LARGE SCALE GENOMIC DNA]</scope>
    <source>
        <strain evidence="1">Bin5.27</strain>
    </source>
</reference>